<proteinExistence type="predicted"/>
<reference evidence="4 5" key="1">
    <citation type="submission" date="2020-08" db="EMBL/GenBank/DDBJ databases">
        <title>Genome sequence of Pedobacter roseus KACC 11594T.</title>
        <authorList>
            <person name="Hyun D.-W."/>
            <person name="Bae J.-W."/>
        </authorList>
    </citation>
    <scope>NUCLEOTIDE SEQUENCE [LARGE SCALE GENOMIC DNA]</scope>
    <source>
        <strain evidence="4 5">KACC 11594</strain>
    </source>
</reference>
<feature type="region of interest" description="Disordered" evidence="2">
    <location>
        <begin position="1"/>
        <end position="39"/>
    </location>
</feature>
<sequence>MIAQIEEFFNPKTADPPQDENVEIKEPVTEETEEVRKRTYHEAGFRDGSRNSGSPLALSICLNAIYARFQNEEKELVEKQQLAKEPYINEQKSKETEIKTLVISKESKEQQINKVETDIRAVKDNIEELKFEINDLPRNPEKYHISASKGASSKFWIGLIILMPLSLYLFTFYISTSYSAFFKLLDANSVTVVMNILDAKAFEKAWHDGSLEGLFVTFIPFVFLGLGYLIHMFGEVKSRWNYFKIGILFITSLLFDAILAYQIEEKIYELNKTAEDDKFGIFVAFGKIQFWGIIFAGFVVYLIWGVVFDFIMKEHREKDKIKHEQLRRKKDIQIHQDRISDIEIQKAKLIEELSDIKKSSLEAQGRIITLQRIIDAVIIPTKEYVLYASEYMKGWITFVSEKLHISMHEKIVLQTECIACYNENLKSVGASEDSQNSVYVTTL</sequence>
<keyword evidence="4" id="KW-0503">Monooxygenase</keyword>
<feature type="transmembrane region" description="Helical" evidence="3">
    <location>
        <begin position="242"/>
        <end position="263"/>
    </location>
</feature>
<gene>
    <name evidence="4" type="ORF">H9L23_20750</name>
</gene>
<keyword evidence="3" id="KW-0472">Membrane</keyword>
<keyword evidence="3" id="KW-1133">Transmembrane helix</keyword>
<evidence type="ECO:0000256" key="3">
    <source>
        <dbReference type="SAM" id="Phobius"/>
    </source>
</evidence>
<feature type="transmembrane region" description="Helical" evidence="3">
    <location>
        <begin position="213"/>
        <end position="230"/>
    </location>
</feature>
<dbReference type="GO" id="GO:0004497">
    <property type="term" value="F:monooxygenase activity"/>
    <property type="evidence" value="ECO:0007669"/>
    <property type="project" value="UniProtKB-KW"/>
</dbReference>
<feature type="compositionally biased region" description="Basic and acidic residues" evidence="2">
    <location>
        <begin position="22"/>
        <end position="39"/>
    </location>
</feature>
<feature type="transmembrane region" description="Helical" evidence="3">
    <location>
        <begin position="155"/>
        <end position="175"/>
    </location>
</feature>
<protein>
    <submittedName>
        <fullName evidence="4">Beta-carotene 15,15'-monooxygenase</fullName>
    </submittedName>
</protein>
<keyword evidence="5" id="KW-1185">Reference proteome</keyword>
<feature type="transmembrane region" description="Helical" evidence="3">
    <location>
        <begin position="288"/>
        <end position="312"/>
    </location>
</feature>
<feature type="coiled-coil region" evidence="1">
    <location>
        <begin position="105"/>
        <end position="132"/>
    </location>
</feature>
<feature type="coiled-coil region" evidence="1">
    <location>
        <begin position="332"/>
        <end position="359"/>
    </location>
</feature>
<keyword evidence="4" id="KW-0560">Oxidoreductase</keyword>
<evidence type="ECO:0000313" key="5">
    <source>
        <dbReference type="Proteomes" id="UP000515806"/>
    </source>
</evidence>
<dbReference type="EMBL" id="CP060723">
    <property type="protein sequence ID" value="QNN41510.1"/>
    <property type="molecule type" value="Genomic_DNA"/>
</dbReference>
<evidence type="ECO:0000256" key="2">
    <source>
        <dbReference type="SAM" id="MobiDB-lite"/>
    </source>
</evidence>
<evidence type="ECO:0000313" key="4">
    <source>
        <dbReference type="EMBL" id="QNN41510.1"/>
    </source>
</evidence>
<dbReference type="KEGG" id="proe:H9L23_20750"/>
<name>A0A7G9QDT5_9SPHI</name>
<keyword evidence="1" id="KW-0175">Coiled coil</keyword>
<accession>A0A7G9QDT5</accession>
<evidence type="ECO:0000256" key="1">
    <source>
        <dbReference type="SAM" id="Coils"/>
    </source>
</evidence>
<dbReference type="RefSeq" id="WP_187592116.1">
    <property type="nucleotide sequence ID" value="NZ_CP060723.1"/>
</dbReference>
<keyword evidence="3" id="KW-0812">Transmembrane</keyword>
<dbReference type="Proteomes" id="UP000515806">
    <property type="component" value="Chromosome"/>
</dbReference>
<organism evidence="4 5">
    <name type="scientific">Pedobacter roseus</name>
    <dbReference type="NCBI Taxonomy" id="336820"/>
    <lineage>
        <taxon>Bacteria</taxon>
        <taxon>Pseudomonadati</taxon>
        <taxon>Bacteroidota</taxon>
        <taxon>Sphingobacteriia</taxon>
        <taxon>Sphingobacteriales</taxon>
        <taxon>Sphingobacteriaceae</taxon>
        <taxon>Pedobacter</taxon>
    </lineage>
</organism>
<dbReference type="AlphaFoldDB" id="A0A7G9QDT5"/>